<keyword evidence="6" id="KW-1185">Reference proteome</keyword>
<dbReference type="SUPFAM" id="SSF54236">
    <property type="entry name" value="Ubiquitin-like"/>
    <property type="match status" value="1"/>
</dbReference>
<dbReference type="InterPro" id="IPR019748">
    <property type="entry name" value="FERM_central"/>
</dbReference>
<dbReference type="InterPro" id="IPR036034">
    <property type="entry name" value="PDZ_sf"/>
</dbReference>
<reference evidence="7 8" key="1">
    <citation type="submission" date="2025-04" db="UniProtKB">
        <authorList>
            <consortium name="RefSeq"/>
        </authorList>
    </citation>
    <scope>IDENTIFICATION</scope>
    <source>
        <tissue evidence="7 8">Entire body</tissue>
    </source>
</reference>
<dbReference type="GO" id="GO:0009887">
    <property type="term" value="P:animal organ morphogenesis"/>
    <property type="evidence" value="ECO:0007669"/>
    <property type="project" value="UniProtKB-ARBA"/>
</dbReference>
<organism evidence="6 7">
    <name type="scientific">Agrilus planipennis</name>
    <name type="common">Emerald ash borer</name>
    <name type="synonym">Agrilus marcopoli</name>
    <dbReference type="NCBI Taxonomy" id="224129"/>
    <lineage>
        <taxon>Eukaryota</taxon>
        <taxon>Metazoa</taxon>
        <taxon>Ecdysozoa</taxon>
        <taxon>Arthropoda</taxon>
        <taxon>Hexapoda</taxon>
        <taxon>Insecta</taxon>
        <taxon>Pterygota</taxon>
        <taxon>Neoptera</taxon>
        <taxon>Endopterygota</taxon>
        <taxon>Coleoptera</taxon>
        <taxon>Polyphaga</taxon>
        <taxon>Elateriformia</taxon>
        <taxon>Buprestoidea</taxon>
        <taxon>Buprestidae</taxon>
        <taxon>Agrilinae</taxon>
        <taxon>Agrilus</taxon>
    </lineage>
</organism>
<dbReference type="Pfam" id="PF00595">
    <property type="entry name" value="PDZ"/>
    <property type="match status" value="1"/>
</dbReference>
<dbReference type="InterPro" id="IPR029071">
    <property type="entry name" value="Ubiquitin-like_domsf"/>
</dbReference>
<dbReference type="PROSITE" id="PS50057">
    <property type="entry name" value="FERM_3"/>
    <property type="match status" value="1"/>
</dbReference>
<dbReference type="GeneID" id="108742156"/>
<evidence type="ECO:0000259" key="3">
    <source>
        <dbReference type="PROSITE" id="PS50057"/>
    </source>
</evidence>
<dbReference type="Gene3D" id="2.30.29.30">
    <property type="entry name" value="Pleckstrin-homology domain (PH domain)/Phosphotyrosine-binding domain (PTB)"/>
    <property type="match status" value="1"/>
</dbReference>
<dbReference type="Gene3D" id="1.10.510.10">
    <property type="entry name" value="Transferase(Phosphotransferase) domain 1"/>
    <property type="match status" value="1"/>
</dbReference>
<dbReference type="InterPro" id="IPR019749">
    <property type="entry name" value="Band_41_domain"/>
</dbReference>
<dbReference type="RefSeq" id="XP_018332723.1">
    <property type="nucleotide sequence ID" value="XM_018477221.1"/>
</dbReference>
<dbReference type="Pfam" id="PF00373">
    <property type="entry name" value="FERM_M"/>
    <property type="match status" value="1"/>
</dbReference>
<dbReference type="InterPro" id="IPR000299">
    <property type="entry name" value="FERM_domain"/>
</dbReference>
<proteinExistence type="predicted"/>
<evidence type="ECO:0000313" key="7">
    <source>
        <dbReference type="RefSeq" id="XP_018332723.1"/>
    </source>
</evidence>
<dbReference type="InterPro" id="IPR035963">
    <property type="entry name" value="FERM_2"/>
</dbReference>
<dbReference type="SUPFAM" id="SSF50156">
    <property type="entry name" value="PDZ domain-like"/>
    <property type="match status" value="1"/>
</dbReference>
<feature type="domain" description="FERM" evidence="3">
    <location>
        <begin position="393"/>
        <end position="698"/>
    </location>
</feature>
<dbReference type="SUPFAM" id="SSF56112">
    <property type="entry name" value="Protein kinase-like (PK-like)"/>
    <property type="match status" value="1"/>
</dbReference>
<dbReference type="SMART" id="SM01196">
    <property type="entry name" value="FERM_C"/>
    <property type="match status" value="1"/>
</dbReference>
<dbReference type="PANTHER" id="PTHR46900">
    <property type="entry name" value="TYROSINE-PROTEIN PHOSPHATASE NON-RECEPTOR TYPE 13"/>
    <property type="match status" value="1"/>
</dbReference>
<dbReference type="Proteomes" id="UP000192223">
    <property type="component" value="Unplaced"/>
</dbReference>
<dbReference type="RefSeq" id="XP_018332724.1">
    <property type="nucleotide sequence ID" value="XM_018477222.1"/>
</dbReference>
<dbReference type="SMART" id="SM00295">
    <property type="entry name" value="B41"/>
    <property type="match status" value="1"/>
</dbReference>
<dbReference type="Gene3D" id="2.30.42.10">
    <property type="match status" value="1"/>
</dbReference>
<feature type="domain" description="KIND" evidence="5">
    <location>
        <begin position="18"/>
        <end position="199"/>
    </location>
</feature>
<dbReference type="OrthoDB" id="123971at2759"/>
<feature type="domain" description="PDZ" evidence="4">
    <location>
        <begin position="932"/>
        <end position="1013"/>
    </location>
</feature>
<dbReference type="SMART" id="SM00228">
    <property type="entry name" value="PDZ"/>
    <property type="match status" value="1"/>
</dbReference>
<dbReference type="GO" id="GO:0071944">
    <property type="term" value="C:cell periphery"/>
    <property type="evidence" value="ECO:0007669"/>
    <property type="project" value="UniProtKB-ARBA"/>
</dbReference>
<dbReference type="InterPro" id="IPR052074">
    <property type="entry name" value="NonRcpt_TyrProt_Phosphatase"/>
</dbReference>
<dbReference type="InterPro" id="IPR011993">
    <property type="entry name" value="PH-like_dom_sf"/>
</dbReference>
<dbReference type="PROSITE" id="PS50106">
    <property type="entry name" value="PDZ"/>
    <property type="match status" value="1"/>
</dbReference>
<evidence type="ECO:0000313" key="6">
    <source>
        <dbReference type="Proteomes" id="UP000192223"/>
    </source>
</evidence>
<evidence type="ECO:0000256" key="2">
    <source>
        <dbReference type="SAM" id="MobiDB-lite"/>
    </source>
</evidence>
<feature type="region of interest" description="Disordered" evidence="2">
    <location>
        <begin position="758"/>
        <end position="781"/>
    </location>
</feature>
<evidence type="ECO:0000259" key="4">
    <source>
        <dbReference type="PROSITE" id="PS50106"/>
    </source>
</evidence>
<dbReference type="InterPro" id="IPR011009">
    <property type="entry name" value="Kinase-like_dom_sf"/>
</dbReference>
<dbReference type="InterPro" id="IPR014352">
    <property type="entry name" value="FERM/acyl-CoA-bd_prot_sf"/>
</dbReference>
<dbReference type="STRING" id="224129.A0A1W4XJT7"/>
<protein>
    <submittedName>
        <fullName evidence="7 8">FERM and PDZ domain-containing protein 2-like</fullName>
    </submittedName>
</protein>
<name>A0A1W4XJT7_AGRPL</name>
<dbReference type="SUPFAM" id="SSF47031">
    <property type="entry name" value="Second domain of FERM"/>
    <property type="match status" value="1"/>
</dbReference>
<dbReference type="Gene3D" id="1.20.80.10">
    <property type="match status" value="1"/>
</dbReference>
<dbReference type="InterPro" id="IPR011019">
    <property type="entry name" value="KIND_dom"/>
</dbReference>
<dbReference type="CDD" id="cd00136">
    <property type="entry name" value="PDZ_canonical"/>
    <property type="match status" value="1"/>
</dbReference>
<keyword evidence="1" id="KW-0677">Repeat</keyword>
<dbReference type="PRINTS" id="PR00935">
    <property type="entry name" value="BAND41"/>
</dbReference>
<accession>A0A1W4XJT7</accession>
<dbReference type="InterPro" id="IPR001478">
    <property type="entry name" value="PDZ"/>
</dbReference>
<dbReference type="PROSITE" id="PS51377">
    <property type="entry name" value="KIND"/>
    <property type="match status" value="1"/>
</dbReference>
<dbReference type="InterPro" id="IPR018980">
    <property type="entry name" value="FERM_PH-like_C"/>
</dbReference>
<dbReference type="GO" id="GO:0030182">
    <property type="term" value="P:neuron differentiation"/>
    <property type="evidence" value="ECO:0007669"/>
    <property type="project" value="UniProtKB-ARBA"/>
</dbReference>
<evidence type="ECO:0000259" key="5">
    <source>
        <dbReference type="PROSITE" id="PS51377"/>
    </source>
</evidence>
<dbReference type="KEGG" id="apln:108742156"/>
<evidence type="ECO:0000256" key="1">
    <source>
        <dbReference type="ARBA" id="ARBA00022737"/>
    </source>
</evidence>
<dbReference type="PANTHER" id="PTHR46900:SF2">
    <property type="entry name" value="TYROSINE-PROTEIN PHOSPHATASE NON-RECEPTOR TYPE 13"/>
    <property type="match status" value="1"/>
</dbReference>
<evidence type="ECO:0000313" key="8">
    <source>
        <dbReference type="RefSeq" id="XP_018332724.1"/>
    </source>
</evidence>
<gene>
    <name evidence="7 8" type="primary">LOC108742156</name>
</gene>
<sequence length="1226" mass="139375">MLQAHSLGESVSGHYPRVALGDLLIARPKGLTEPETWAMLYQAVQALQDLFLSDGATGMFSVPLITPATLLLSSRGRVKLCQNPVNTSCSYPVHITGYLAPEYRPNKRYSDTESEKMWIFGLGESLKRATLTSHTATSRLSVELCQVLTDMTRPQAASRASLMYLLDVISEYCARKQQNRPFSHIVMDLHQEALAGVEMNLNTPWTLTAMPEMQGATRSRYTNALPPPLQWWSPNGQISERPKITKEASTSMEDLSSSRLLNLPGTVVRPQSMCVPPTITNHEQIFNRNVMNREKEIDDDFKTIFTHDKGPVMKSALARASNDNGTKTFKNRCRQRRNPVQRAASRLYRAECDDKISRTKEPSEKQCIGPEFIIRANLPSKKIVVADSKGIRKTVTVVMLNGQKIEVECNPSNITAGQLFEEVIRHEHIEENFMLGLSALMAGDFVFLPSDARVCKAVNPPNNLSEITLFVRVRFFLPNLRGLRNSQARHLLYLQIRRSILEYQLPCMFRQFIELGGLALQAEFGDYNEKEHGSRDYFLLEHYVPEIVTCNREKSHQLKEEIVRCHKSKIGLDVIRAEEEFIKMAQTLPHYGGHFCMATWVQKDNIPRNVWLFISAQGINLYERLDVVNPFSLSLLEMFEWKTIQTLCYSKHYLCVIPHTGKINKLKLKKYKLKMDLKKSYFTFRLASLHHQFFLRLKTEYISLQRLSEAFGVPLKEIKNETNSLYKLETLTNPQHINLDKNRANAGTEFKIEFRFPSKKSKSNSHEDLKSQRSKSVGNFSKETGNAHVFEEFQNKENERPRKKQEQVKNEGLILDGLSNLNIWDKRRGVKMGVRAFSNRSGHRNCRSMEAMNVDTNDDLEKSSLQSVSLYYSSSSTRSLMLDKKVNDVYVLDTSIHSHDVNFLPNFHETLSQSLLDKLNDLSFAEERYLCSVVIQRDQKGSFGIQITEGSDGKVYIQSVIPGGPADALKKMKKGDQIIAANQQNLLNYKYEDALEILKKSGNTVELILSQTKNNGKSILNKSSTKERLENSITKGSIDLTDSKECHLQSLKLENAVRKLKHFSYAGGSGSSFGSADTPIEKHLIESCYDITNFNKHFCLPSVTRTATTTDVPYHKHIRYGFEPEVVDCVESKGLPKKTVSASCSNLNYLENRSKSDIEISKSTKRSMEDCRKISMPIALPRSLGLSRKWRGPVKYPVTPIKRERKGSESDAKCLLNTSDDEQVFI</sequence>
<dbReference type="CDD" id="cd14473">
    <property type="entry name" value="FERM_B-lobe"/>
    <property type="match status" value="1"/>
</dbReference>
<dbReference type="AlphaFoldDB" id="A0A1W4XJT7"/>
<dbReference type="SUPFAM" id="SSF50729">
    <property type="entry name" value="PH domain-like"/>
    <property type="match status" value="1"/>
</dbReference>